<accession>A0A448T6N1</accession>
<reference evidence="1 2" key="1">
    <citation type="submission" date="2018-12" db="EMBL/GenBank/DDBJ databases">
        <authorList>
            <consortium name="Pathogen Informatics"/>
        </authorList>
    </citation>
    <scope>NUCLEOTIDE SEQUENCE [LARGE SCALE GENOMIC DNA]</scope>
    <source>
        <strain evidence="1 2">NCTC13193</strain>
    </source>
</reference>
<name>A0A448T6N1_SERFO</name>
<organism evidence="1 2">
    <name type="scientific">Serratia fonticola</name>
    <dbReference type="NCBI Taxonomy" id="47917"/>
    <lineage>
        <taxon>Bacteria</taxon>
        <taxon>Pseudomonadati</taxon>
        <taxon>Pseudomonadota</taxon>
        <taxon>Gammaproteobacteria</taxon>
        <taxon>Enterobacterales</taxon>
        <taxon>Yersiniaceae</taxon>
        <taxon>Serratia</taxon>
    </lineage>
</organism>
<protein>
    <submittedName>
        <fullName evidence="1">Uncharacterized protein</fullName>
    </submittedName>
</protein>
<sequence length="56" mass="6334">MSMKRLASNIQGSATAATFPLKGTVTLFLAFGSLPISPWRTLFKRFRQLVWRCDKS</sequence>
<evidence type="ECO:0000313" key="1">
    <source>
        <dbReference type="EMBL" id="VEI75622.1"/>
    </source>
</evidence>
<proteinExistence type="predicted"/>
<dbReference type="Proteomes" id="UP000270487">
    <property type="component" value="Chromosome"/>
</dbReference>
<evidence type="ECO:0000313" key="2">
    <source>
        <dbReference type="Proteomes" id="UP000270487"/>
    </source>
</evidence>
<dbReference type="EMBL" id="LR134492">
    <property type="protein sequence ID" value="VEI75622.1"/>
    <property type="molecule type" value="Genomic_DNA"/>
</dbReference>
<dbReference type="AlphaFoldDB" id="A0A448T6N1"/>
<gene>
    <name evidence="1" type="ORF">NCTC13193_05028</name>
</gene>